<dbReference type="SMART" id="SM00354">
    <property type="entry name" value="HTH_LACI"/>
    <property type="match status" value="1"/>
</dbReference>
<dbReference type="PANTHER" id="PTHR30146">
    <property type="entry name" value="LACI-RELATED TRANSCRIPTIONAL REPRESSOR"/>
    <property type="match status" value="1"/>
</dbReference>
<reference evidence="5 6" key="1">
    <citation type="submission" date="2019-09" db="EMBL/GenBank/DDBJ databases">
        <title>Genome sequence and assembly of Adhaeribacter sp.</title>
        <authorList>
            <person name="Chhetri G."/>
        </authorList>
    </citation>
    <scope>NUCLEOTIDE SEQUENCE [LARGE SCALE GENOMIC DNA]</scope>
    <source>
        <strain evidence="5 6">DK36</strain>
    </source>
</reference>
<dbReference type="GO" id="GO:0003700">
    <property type="term" value="F:DNA-binding transcription factor activity"/>
    <property type="evidence" value="ECO:0007669"/>
    <property type="project" value="TreeGrafter"/>
</dbReference>
<evidence type="ECO:0000256" key="2">
    <source>
        <dbReference type="ARBA" id="ARBA00023125"/>
    </source>
</evidence>
<keyword evidence="3" id="KW-0804">Transcription</keyword>
<protein>
    <submittedName>
        <fullName evidence="5">LacI family transcriptional regulator</fullName>
    </submittedName>
</protein>
<gene>
    <name evidence="5" type="ORF">F0145_20935</name>
</gene>
<dbReference type="SUPFAM" id="SSF47413">
    <property type="entry name" value="lambda repressor-like DNA-binding domains"/>
    <property type="match status" value="1"/>
</dbReference>
<evidence type="ECO:0000313" key="6">
    <source>
        <dbReference type="Proteomes" id="UP000323426"/>
    </source>
</evidence>
<evidence type="ECO:0000256" key="3">
    <source>
        <dbReference type="ARBA" id="ARBA00023163"/>
    </source>
</evidence>
<dbReference type="InterPro" id="IPR046335">
    <property type="entry name" value="LacI/GalR-like_sensor"/>
</dbReference>
<dbReference type="Proteomes" id="UP000323426">
    <property type="component" value="Unassembled WGS sequence"/>
</dbReference>
<proteinExistence type="predicted"/>
<sequence length="350" mass="38479">MELLSTGNKEITIYDIARELNISPATVSRGLNDHPAVNKETKKKIFNMAKEMGYRSNTFASNLRRQRTNTIGVIVPRLNSNFMSSVIAGMEKVANDAGYNLIISQSLETAKKEATNAQTMFNSRVDGLLVSLAYDTDNIEHFKDFLKKGIPVIFFDRVFNHKQCTGIVIDNVKAAQEVTSHLIGQGCRRIVHITGNLKRNVYADRLKGYKYALADHNLELDNNLIIQTNLSVEDGIAAAEKILQMNTLPDGVFAANDACAVSCLQTLKQAGIAIPQDIAFAGFNNDPVSKVVEPNLTTVDYPGYEMGEVAAQNLISHLNGTSNINSTNTIILRSELVIRASSLRSDSLNK</sequence>
<dbReference type="RefSeq" id="WP_150091721.1">
    <property type="nucleotide sequence ID" value="NZ_VWSF01000022.1"/>
</dbReference>
<dbReference type="CDD" id="cd06267">
    <property type="entry name" value="PBP1_LacI_sugar_binding-like"/>
    <property type="match status" value="1"/>
</dbReference>
<dbReference type="InterPro" id="IPR000843">
    <property type="entry name" value="HTH_LacI"/>
</dbReference>
<accession>A0A5M6D3V1</accession>
<feature type="domain" description="HTH lacI-type" evidence="4">
    <location>
        <begin position="11"/>
        <end position="65"/>
    </location>
</feature>
<dbReference type="Pfam" id="PF13377">
    <property type="entry name" value="Peripla_BP_3"/>
    <property type="match status" value="1"/>
</dbReference>
<dbReference type="SUPFAM" id="SSF53822">
    <property type="entry name" value="Periplasmic binding protein-like I"/>
    <property type="match status" value="1"/>
</dbReference>
<dbReference type="GO" id="GO:0000976">
    <property type="term" value="F:transcription cis-regulatory region binding"/>
    <property type="evidence" value="ECO:0007669"/>
    <property type="project" value="TreeGrafter"/>
</dbReference>
<dbReference type="CDD" id="cd01392">
    <property type="entry name" value="HTH_LacI"/>
    <property type="match status" value="1"/>
</dbReference>
<dbReference type="Gene3D" id="1.10.260.40">
    <property type="entry name" value="lambda repressor-like DNA-binding domains"/>
    <property type="match status" value="1"/>
</dbReference>
<dbReference type="PROSITE" id="PS50932">
    <property type="entry name" value="HTH_LACI_2"/>
    <property type="match status" value="1"/>
</dbReference>
<name>A0A5M6D3V1_9BACT</name>
<evidence type="ECO:0000256" key="1">
    <source>
        <dbReference type="ARBA" id="ARBA00023015"/>
    </source>
</evidence>
<dbReference type="AlphaFoldDB" id="A0A5M6D3V1"/>
<dbReference type="PANTHER" id="PTHR30146:SF109">
    <property type="entry name" value="HTH-TYPE TRANSCRIPTIONAL REGULATOR GALS"/>
    <property type="match status" value="1"/>
</dbReference>
<dbReference type="InterPro" id="IPR028082">
    <property type="entry name" value="Peripla_BP_I"/>
</dbReference>
<keyword evidence="1" id="KW-0805">Transcription regulation</keyword>
<comment type="caution">
    <text evidence="5">The sequence shown here is derived from an EMBL/GenBank/DDBJ whole genome shotgun (WGS) entry which is preliminary data.</text>
</comment>
<evidence type="ECO:0000313" key="5">
    <source>
        <dbReference type="EMBL" id="KAA5541270.1"/>
    </source>
</evidence>
<keyword evidence="6" id="KW-1185">Reference proteome</keyword>
<evidence type="ECO:0000259" key="4">
    <source>
        <dbReference type="PROSITE" id="PS50932"/>
    </source>
</evidence>
<dbReference type="Pfam" id="PF00356">
    <property type="entry name" value="LacI"/>
    <property type="match status" value="1"/>
</dbReference>
<dbReference type="InterPro" id="IPR010982">
    <property type="entry name" value="Lambda_DNA-bd_dom_sf"/>
</dbReference>
<dbReference type="Gene3D" id="3.40.50.2300">
    <property type="match status" value="2"/>
</dbReference>
<organism evidence="5 6">
    <name type="scientific">Adhaeribacter rhizoryzae</name>
    <dbReference type="NCBI Taxonomy" id="2607907"/>
    <lineage>
        <taxon>Bacteria</taxon>
        <taxon>Pseudomonadati</taxon>
        <taxon>Bacteroidota</taxon>
        <taxon>Cytophagia</taxon>
        <taxon>Cytophagales</taxon>
        <taxon>Hymenobacteraceae</taxon>
        <taxon>Adhaeribacter</taxon>
    </lineage>
</organism>
<keyword evidence="2" id="KW-0238">DNA-binding</keyword>
<dbReference type="EMBL" id="VWSF01000022">
    <property type="protein sequence ID" value="KAA5541270.1"/>
    <property type="molecule type" value="Genomic_DNA"/>
</dbReference>